<reference evidence="2 3" key="1">
    <citation type="submission" date="2017-09" db="EMBL/GenBank/DDBJ databases">
        <authorList>
            <person name="Ehlers B."/>
            <person name="Leendertz F.H."/>
        </authorList>
    </citation>
    <scope>NUCLEOTIDE SEQUENCE [LARGE SCALE GENOMIC DNA]</scope>
    <source>
        <strain evidence="2 3">USBA 140</strain>
    </source>
</reference>
<dbReference type="AlphaFoldDB" id="A0A286GZ04"/>
<evidence type="ECO:0000259" key="1">
    <source>
        <dbReference type="Pfam" id="PF04230"/>
    </source>
</evidence>
<protein>
    <submittedName>
        <fullName evidence="2">Polysaccharide pyruvyl transferase family protein WcaK</fullName>
    </submittedName>
</protein>
<keyword evidence="2" id="KW-0808">Transferase</keyword>
<dbReference type="Proteomes" id="UP000219621">
    <property type="component" value="Unassembled WGS sequence"/>
</dbReference>
<accession>A0A286GZ04</accession>
<evidence type="ECO:0000313" key="3">
    <source>
        <dbReference type="Proteomes" id="UP000219621"/>
    </source>
</evidence>
<evidence type="ECO:0000313" key="2">
    <source>
        <dbReference type="EMBL" id="SOE00765.1"/>
    </source>
</evidence>
<dbReference type="OrthoDB" id="1814359at2"/>
<organism evidence="2 3">
    <name type="scientific">Caenispirillum bisanense</name>
    <dbReference type="NCBI Taxonomy" id="414052"/>
    <lineage>
        <taxon>Bacteria</taxon>
        <taxon>Pseudomonadati</taxon>
        <taxon>Pseudomonadota</taxon>
        <taxon>Alphaproteobacteria</taxon>
        <taxon>Rhodospirillales</taxon>
        <taxon>Novispirillaceae</taxon>
        <taxon>Caenispirillum</taxon>
    </lineage>
</organism>
<dbReference type="Pfam" id="PF04230">
    <property type="entry name" value="PS_pyruv_trans"/>
    <property type="match status" value="1"/>
</dbReference>
<dbReference type="PANTHER" id="PTHR36836">
    <property type="entry name" value="COLANIC ACID BIOSYNTHESIS PROTEIN WCAK"/>
    <property type="match status" value="1"/>
</dbReference>
<keyword evidence="3" id="KW-1185">Reference proteome</keyword>
<feature type="domain" description="Polysaccharide pyruvyl transferase" evidence="1">
    <location>
        <begin position="80"/>
        <end position="321"/>
    </location>
</feature>
<dbReference type="PANTHER" id="PTHR36836:SF1">
    <property type="entry name" value="COLANIC ACID BIOSYNTHESIS PROTEIN WCAK"/>
    <property type="match status" value="1"/>
</dbReference>
<dbReference type="RefSeq" id="WP_097281358.1">
    <property type="nucleotide sequence ID" value="NZ_OCNJ01000014.1"/>
</dbReference>
<sequence>MIDEPRALRIGLLWHSLRNENLGVGALTIAQIAMLRKAAARAGRSVRFHVIGPDGRLHYPPADVPVEESLVGGWRDFLPGSPLWRSIASCDIVFDNGAGDSFTDLYGWRRFWRLALSKEVALATRTPLVLSPQTIGPFRQGYAIREAKRLVKRSEEVFARDAESVDALAQLGRPGAPQTVDVAFRLPFERPQPVNDGTIRFGLNVSGLMLSGGYTGRNQFGLACDYPQFVDALIGMLQQIPQVKVVLVPHVVPEHMPVEDDYAASQRLAQKFPGVEVAPRFRSPSEAKSYISGLDILAGSRMHATIAAVSSGVAVIPLAYSRKFRGVFNSVEYPLIGDVTSQSERELLDLCRAAVDRREELREAAVRSNGIAQRRLDVYEDYLAERLARFPVPAGAPQPVPA</sequence>
<dbReference type="GO" id="GO:0016740">
    <property type="term" value="F:transferase activity"/>
    <property type="evidence" value="ECO:0007669"/>
    <property type="project" value="UniProtKB-KW"/>
</dbReference>
<name>A0A286GZ04_9PROT</name>
<dbReference type="EMBL" id="OCNJ01000014">
    <property type="protein sequence ID" value="SOE00765.1"/>
    <property type="molecule type" value="Genomic_DNA"/>
</dbReference>
<gene>
    <name evidence="2" type="ORF">SAMN05421508_11426</name>
</gene>
<proteinExistence type="predicted"/>
<dbReference type="InterPro" id="IPR007345">
    <property type="entry name" value="Polysacch_pyruvyl_Trfase"/>
</dbReference>